<evidence type="ECO:0000313" key="3">
    <source>
        <dbReference type="Proteomes" id="UP000428260"/>
    </source>
</evidence>
<dbReference type="KEGG" id="mcos:GM418_21000"/>
<feature type="domain" description="Thiamin/hydroxymethyl pyrimidine-binding YkoF putative" evidence="1">
    <location>
        <begin position="4"/>
        <end position="56"/>
    </location>
</feature>
<evidence type="ECO:0000313" key="2">
    <source>
        <dbReference type="EMBL" id="QGY46054.1"/>
    </source>
</evidence>
<keyword evidence="3" id="KW-1185">Reference proteome</keyword>
<proteinExistence type="predicted"/>
<gene>
    <name evidence="2" type="ORF">GM418_21000</name>
</gene>
<dbReference type="Pfam" id="PF07615">
    <property type="entry name" value="Ykof"/>
    <property type="match status" value="1"/>
</dbReference>
<protein>
    <recommendedName>
        <fullName evidence="1">Thiamin/hydroxymethyl pyrimidine-binding YkoF putative domain-containing protein</fullName>
    </recommendedName>
</protein>
<organism evidence="2 3">
    <name type="scientific">Maribellus comscasis</name>
    <dbReference type="NCBI Taxonomy" id="2681766"/>
    <lineage>
        <taxon>Bacteria</taxon>
        <taxon>Pseudomonadati</taxon>
        <taxon>Bacteroidota</taxon>
        <taxon>Bacteroidia</taxon>
        <taxon>Marinilabiliales</taxon>
        <taxon>Prolixibacteraceae</taxon>
        <taxon>Maribellus</taxon>
    </lineage>
</organism>
<dbReference type="EMBL" id="CP046401">
    <property type="protein sequence ID" value="QGY46054.1"/>
    <property type="molecule type" value="Genomic_DNA"/>
</dbReference>
<dbReference type="Gene3D" id="3.30.70.930">
    <property type="match status" value="1"/>
</dbReference>
<sequence>MEITAEISYYPLKENYNKPIQEFIDTLTENQKVTFETGMMSTVISGGYDEVMLLLVQTIKPFMEKYPSLFTLKIANTCKI</sequence>
<dbReference type="AlphaFoldDB" id="A0A6I6K7P5"/>
<name>A0A6I6K7P5_9BACT</name>
<dbReference type="SUPFAM" id="SSF89957">
    <property type="entry name" value="MTH1187/YkoF-like"/>
    <property type="match status" value="1"/>
</dbReference>
<reference evidence="2 3" key="1">
    <citation type="submission" date="2019-11" db="EMBL/GenBank/DDBJ databases">
        <authorList>
            <person name="Zheng R.K."/>
            <person name="Sun C.M."/>
        </authorList>
    </citation>
    <scope>NUCLEOTIDE SEQUENCE [LARGE SCALE GENOMIC DNA]</scope>
    <source>
        <strain evidence="2 3">WC007</strain>
    </source>
</reference>
<dbReference type="Proteomes" id="UP000428260">
    <property type="component" value="Chromosome"/>
</dbReference>
<dbReference type="RefSeq" id="WP_158869192.1">
    <property type="nucleotide sequence ID" value="NZ_CP046401.1"/>
</dbReference>
<dbReference type="InterPro" id="IPR029756">
    <property type="entry name" value="MTH1187/YkoF-like"/>
</dbReference>
<dbReference type="InterPro" id="IPR011522">
    <property type="entry name" value="Thiamin/HMP-bd_put_YkoF"/>
</dbReference>
<evidence type="ECO:0000259" key="1">
    <source>
        <dbReference type="Pfam" id="PF07615"/>
    </source>
</evidence>
<accession>A0A6I6K7P5</accession>